<feature type="compositionally biased region" description="Low complexity" evidence="1">
    <location>
        <begin position="57"/>
        <end position="69"/>
    </location>
</feature>
<keyword evidence="2" id="KW-1133">Transmembrane helix</keyword>
<proteinExistence type="predicted"/>
<dbReference type="EMBL" id="CP136896">
    <property type="protein sequence ID" value="WOL13060.1"/>
    <property type="molecule type" value="Genomic_DNA"/>
</dbReference>
<evidence type="ECO:0000256" key="2">
    <source>
        <dbReference type="SAM" id="Phobius"/>
    </source>
</evidence>
<protein>
    <submittedName>
        <fullName evidence="3">Protein LOW PSII ACCUMULATION 2, chloroplastic</fullName>
    </submittedName>
</protein>
<sequence length="215" mass="23565">MEPLIRVHHHRHYHLPSRLPPPPLFPLLHNHHRWIPSLLRRYNRGSLLVRAEAPPTEAGSEGSSGEAAAVVPSPTPKKTDGKGTGFGGSAATEAKKKKKGKEGKGKERGAVVRRSPIDQSSLLYSASKQNQSQQQQDQQQLAVNESAFLLTWLGLGALILVEGIALAAAGFLPEEWDGFFVKYLYPSFTPTVLLFLGGTVTYGVFKYLQAEKMKS</sequence>
<feature type="transmembrane region" description="Helical" evidence="2">
    <location>
        <begin position="183"/>
        <end position="205"/>
    </location>
</feature>
<dbReference type="InterPro" id="IPR038789">
    <property type="entry name" value="LPA2-like"/>
</dbReference>
<gene>
    <name evidence="3" type="ORF">Cni_G21829</name>
</gene>
<evidence type="ECO:0000313" key="3">
    <source>
        <dbReference type="EMBL" id="WOL13060.1"/>
    </source>
</evidence>
<organism evidence="3 4">
    <name type="scientific">Canna indica</name>
    <name type="common">Indian-shot</name>
    <dbReference type="NCBI Taxonomy" id="4628"/>
    <lineage>
        <taxon>Eukaryota</taxon>
        <taxon>Viridiplantae</taxon>
        <taxon>Streptophyta</taxon>
        <taxon>Embryophyta</taxon>
        <taxon>Tracheophyta</taxon>
        <taxon>Spermatophyta</taxon>
        <taxon>Magnoliopsida</taxon>
        <taxon>Liliopsida</taxon>
        <taxon>Zingiberales</taxon>
        <taxon>Cannaceae</taxon>
        <taxon>Canna</taxon>
    </lineage>
</organism>
<reference evidence="3 4" key="1">
    <citation type="submission" date="2023-10" db="EMBL/GenBank/DDBJ databases">
        <title>Chromosome-scale genome assembly provides insights into flower coloration mechanisms of Canna indica.</title>
        <authorList>
            <person name="Li C."/>
        </authorList>
    </citation>
    <scope>NUCLEOTIDE SEQUENCE [LARGE SCALE GENOMIC DNA]</scope>
    <source>
        <tissue evidence="3">Flower</tissue>
    </source>
</reference>
<feature type="transmembrane region" description="Helical" evidence="2">
    <location>
        <begin position="147"/>
        <end position="171"/>
    </location>
</feature>
<keyword evidence="4" id="KW-1185">Reference proteome</keyword>
<dbReference type="AlphaFoldDB" id="A0AAQ3KQV3"/>
<accession>A0AAQ3KQV3</accession>
<evidence type="ECO:0000256" key="1">
    <source>
        <dbReference type="SAM" id="MobiDB-lite"/>
    </source>
</evidence>
<dbReference type="PANTHER" id="PTHR37385:SF2">
    <property type="entry name" value="PROTEIN LPA2"/>
    <property type="match status" value="1"/>
</dbReference>
<keyword evidence="2" id="KW-0472">Membrane</keyword>
<dbReference type="PANTHER" id="PTHR37385">
    <property type="entry name" value="PROTEIN LOW PSII ACCUMULATION 2, CHLOROPLASTIC"/>
    <property type="match status" value="1"/>
</dbReference>
<name>A0AAQ3KQV3_9LILI</name>
<keyword evidence="2" id="KW-0812">Transmembrane</keyword>
<feature type="region of interest" description="Disordered" evidence="1">
    <location>
        <begin position="53"/>
        <end position="111"/>
    </location>
</feature>
<evidence type="ECO:0000313" key="4">
    <source>
        <dbReference type="Proteomes" id="UP001327560"/>
    </source>
</evidence>
<dbReference type="Proteomes" id="UP001327560">
    <property type="component" value="Chromosome 7"/>
</dbReference>
<dbReference type="GO" id="GO:0009507">
    <property type="term" value="C:chloroplast"/>
    <property type="evidence" value="ECO:0007669"/>
    <property type="project" value="TreeGrafter"/>
</dbReference>